<dbReference type="Pfam" id="PF12852">
    <property type="entry name" value="Cupin_6"/>
    <property type="match status" value="1"/>
</dbReference>
<evidence type="ECO:0000313" key="4">
    <source>
        <dbReference type="EMBL" id="WXB11527.1"/>
    </source>
</evidence>
<keyword evidence="1" id="KW-0238">DNA-binding</keyword>
<organism evidence="4 5">
    <name type="scientific">Pendulispora albinea</name>
    <dbReference type="NCBI Taxonomy" id="2741071"/>
    <lineage>
        <taxon>Bacteria</taxon>
        <taxon>Pseudomonadati</taxon>
        <taxon>Myxococcota</taxon>
        <taxon>Myxococcia</taxon>
        <taxon>Myxococcales</taxon>
        <taxon>Sorangiineae</taxon>
        <taxon>Pendulisporaceae</taxon>
        <taxon>Pendulispora</taxon>
    </lineage>
</organism>
<evidence type="ECO:0000313" key="5">
    <source>
        <dbReference type="Proteomes" id="UP001370348"/>
    </source>
</evidence>
<protein>
    <submittedName>
        <fullName evidence="4">Cupin domain-containing protein</fullName>
    </submittedName>
</protein>
<feature type="region of interest" description="Disordered" evidence="2">
    <location>
        <begin position="103"/>
        <end position="130"/>
    </location>
</feature>
<dbReference type="RefSeq" id="WP_394821147.1">
    <property type="nucleotide sequence ID" value="NZ_CP089984.1"/>
</dbReference>
<dbReference type="EMBL" id="CP089984">
    <property type="protein sequence ID" value="WXB11527.1"/>
    <property type="molecule type" value="Genomic_DNA"/>
</dbReference>
<evidence type="ECO:0000256" key="2">
    <source>
        <dbReference type="SAM" id="MobiDB-lite"/>
    </source>
</evidence>
<evidence type="ECO:0000259" key="3">
    <source>
        <dbReference type="Pfam" id="PF12852"/>
    </source>
</evidence>
<name>A0ABZ2LKP6_9BACT</name>
<feature type="domain" description="AraC-type transcription regulator ligand-binding" evidence="3">
    <location>
        <begin position="30"/>
        <end position="83"/>
    </location>
</feature>
<keyword evidence="5" id="KW-1185">Reference proteome</keyword>
<dbReference type="InterPro" id="IPR032783">
    <property type="entry name" value="AraC_lig"/>
</dbReference>
<gene>
    <name evidence="4" type="ORF">LZC94_27150</name>
</gene>
<accession>A0ABZ2LKP6</accession>
<sequence length="130" mass="14152">MIQLDRILSEDALASGGVDLYIGIPGVPIPPIAHIGRDSTHATMRWCVERMMTELRDPQPGALLVAQQVAYTMLVQVLRLYLANHSGGVGWLAGRTIRELAAQAGMSRSRGPRRRRRVSSGPSIASPRAQ</sequence>
<dbReference type="Proteomes" id="UP001370348">
    <property type="component" value="Chromosome"/>
</dbReference>
<proteinExistence type="predicted"/>
<reference evidence="4 5" key="1">
    <citation type="submission" date="2021-12" db="EMBL/GenBank/DDBJ databases">
        <title>Discovery of the Pendulisporaceae a myxobacterial family with distinct sporulation behavior and unique specialized metabolism.</title>
        <authorList>
            <person name="Garcia R."/>
            <person name="Popoff A."/>
            <person name="Bader C.D."/>
            <person name="Loehr J."/>
            <person name="Walesch S."/>
            <person name="Walt C."/>
            <person name="Boldt J."/>
            <person name="Bunk B."/>
            <person name="Haeckl F.J.F.P.J."/>
            <person name="Gunesch A.P."/>
            <person name="Birkelbach J."/>
            <person name="Nuebel U."/>
            <person name="Pietschmann T."/>
            <person name="Bach T."/>
            <person name="Mueller R."/>
        </authorList>
    </citation>
    <scope>NUCLEOTIDE SEQUENCE [LARGE SCALE GENOMIC DNA]</scope>
    <source>
        <strain evidence="4 5">MSr11954</strain>
    </source>
</reference>
<evidence type="ECO:0000256" key="1">
    <source>
        <dbReference type="ARBA" id="ARBA00023125"/>
    </source>
</evidence>